<gene>
    <name evidence="2" type="ORF">LCGC14_3027650</name>
</gene>
<dbReference type="EMBL" id="LAZR01063136">
    <property type="protein sequence ID" value="KKK60110.1"/>
    <property type="molecule type" value="Genomic_DNA"/>
</dbReference>
<keyword evidence="1" id="KW-1133">Transmembrane helix</keyword>
<comment type="caution">
    <text evidence="2">The sequence shown here is derived from an EMBL/GenBank/DDBJ whole genome shotgun (WGS) entry which is preliminary data.</text>
</comment>
<proteinExistence type="predicted"/>
<dbReference type="AlphaFoldDB" id="A0A0F8XGI6"/>
<dbReference type="InterPro" id="IPR014948">
    <property type="entry name" value="BrxA"/>
</dbReference>
<dbReference type="Gene3D" id="1.10.3540.10">
    <property type="entry name" value="uncharacterized protein from magnetospirillum magneticum domain"/>
    <property type="match status" value="1"/>
</dbReference>
<reference evidence="2" key="1">
    <citation type="journal article" date="2015" name="Nature">
        <title>Complex archaea that bridge the gap between prokaryotes and eukaryotes.</title>
        <authorList>
            <person name="Spang A."/>
            <person name="Saw J.H."/>
            <person name="Jorgensen S.L."/>
            <person name="Zaremba-Niedzwiedzka K."/>
            <person name="Martijn J."/>
            <person name="Lind A.E."/>
            <person name="van Eijk R."/>
            <person name="Schleper C."/>
            <person name="Guy L."/>
            <person name="Ettema T.J."/>
        </authorList>
    </citation>
    <scope>NUCLEOTIDE SEQUENCE</scope>
</reference>
<dbReference type="Pfam" id="PF08849">
    <property type="entry name" value="BrxA"/>
    <property type="match status" value="1"/>
</dbReference>
<feature type="transmembrane region" description="Helical" evidence="1">
    <location>
        <begin position="174"/>
        <end position="191"/>
    </location>
</feature>
<keyword evidence="1" id="KW-0812">Transmembrane</keyword>
<sequence>MKAFDTQITRALSLIPETKNVFHKLAEDKSIEEIKNLILENNFLAKNTDSTRKKIWYALKSRYLQNPNVDLNSLKSILNSNLLPSIKDQIIYYYFCKYESIVYDLVINPVFKQYKRGFKEVDKQEIIKYFNSIANTSHPEINNWTEETRARLIRHTLAILKDFKILKGSKKKEFYYLFVPLEVVLYIFYYLKIKDNPINKIFNHQDFNLFFLEKEDIIEYMYDASKKGFLTFSHSGNIFELKTDINSLEDLVNEFKRKI</sequence>
<evidence type="ECO:0008006" key="3">
    <source>
        <dbReference type="Google" id="ProtNLM"/>
    </source>
</evidence>
<dbReference type="InterPro" id="IPR023137">
    <property type="entry name" value="BrxA_sf"/>
</dbReference>
<organism evidence="2">
    <name type="scientific">marine sediment metagenome</name>
    <dbReference type="NCBI Taxonomy" id="412755"/>
    <lineage>
        <taxon>unclassified sequences</taxon>
        <taxon>metagenomes</taxon>
        <taxon>ecological metagenomes</taxon>
    </lineage>
</organism>
<keyword evidence="1" id="KW-0472">Membrane</keyword>
<accession>A0A0F8XGI6</accession>
<name>A0A0F8XGI6_9ZZZZ</name>
<protein>
    <recommendedName>
        <fullName evidence="3">DUF1819 domain-containing protein</fullName>
    </recommendedName>
</protein>
<evidence type="ECO:0000256" key="1">
    <source>
        <dbReference type="SAM" id="Phobius"/>
    </source>
</evidence>
<evidence type="ECO:0000313" key="2">
    <source>
        <dbReference type="EMBL" id="KKK60110.1"/>
    </source>
</evidence>